<dbReference type="AlphaFoldDB" id="A0A319DGY0"/>
<dbReference type="InterPro" id="IPR011706">
    <property type="entry name" value="Cu-oxidase_C"/>
</dbReference>
<dbReference type="Proteomes" id="UP000247810">
    <property type="component" value="Unassembled WGS sequence"/>
</dbReference>
<feature type="domain" description="Plastocyanin-like" evidence="7">
    <location>
        <begin position="217"/>
        <end position="390"/>
    </location>
</feature>
<dbReference type="PANTHER" id="PTHR11709">
    <property type="entry name" value="MULTI-COPPER OXIDASE"/>
    <property type="match status" value="1"/>
</dbReference>
<keyword evidence="11" id="KW-1185">Reference proteome</keyword>
<dbReference type="Pfam" id="PF00394">
    <property type="entry name" value="Cu-oxidase"/>
    <property type="match status" value="1"/>
</dbReference>
<dbReference type="CDD" id="cd13898">
    <property type="entry name" value="CuRO_3_Abr2_like"/>
    <property type="match status" value="1"/>
</dbReference>
<dbReference type="InterPro" id="IPR001117">
    <property type="entry name" value="Cu-oxidase_2nd"/>
</dbReference>
<evidence type="ECO:0000256" key="1">
    <source>
        <dbReference type="ARBA" id="ARBA00010609"/>
    </source>
</evidence>
<evidence type="ECO:0000259" key="7">
    <source>
        <dbReference type="Pfam" id="PF00394"/>
    </source>
</evidence>
<comment type="similarity">
    <text evidence="1">Belongs to the multicopper oxidase family.</text>
</comment>
<dbReference type="InterPro" id="IPR002355">
    <property type="entry name" value="Cu_oxidase_Cu_BS"/>
</dbReference>
<evidence type="ECO:0000259" key="8">
    <source>
        <dbReference type="Pfam" id="PF07731"/>
    </source>
</evidence>
<dbReference type="CDD" id="cd13850">
    <property type="entry name" value="CuRO_1_Abr2_like"/>
    <property type="match status" value="1"/>
</dbReference>
<dbReference type="CDD" id="cd13876">
    <property type="entry name" value="CuRO_2_Abr2_like"/>
    <property type="match status" value="1"/>
</dbReference>
<dbReference type="GO" id="GO:0052716">
    <property type="term" value="F:hydroquinone:oxygen oxidoreductase activity"/>
    <property type="evidence" value="ECO:0007669"/>
    <property type="project" value="UniProtKB-ARBA"/>
</dbReference>
<keyword evidence="3" id="KW-0732">Signal</keyword>
<proteinExistence type="inferred from homology"/>
<dbReference type="Pfam" id="PF07732">
    <property type="entry name" value="Cu-oxidase_3"/>
    <property type="match status" value="1"/>
</dbReference>
<name>A0A319DGY0_9EURO</name>
<dbReference type="Gene3D" id="2.60.40.420">
    <property type="entry name" value="Cupredoxins - blue copper proteins"/>
    <property type="match status" value="3"/>
</dbReference>
<sequence>MEANTLDVCSVGSITMQFIFQSRLAPLALGLVQWGSCRVVQFGLDLTWEDLEIAGVVRKTILSNGQFPGPPLRVKQGDEVEFLVNNSMPFGTTVHFHGISQQGTPWSDGVPGLSRTEIQPGDQFLYKWKANDYGAYIYHAHTNAQLIDGLYGPIYIEPEDSVERPFHLISKDLGSDELQAMRDAEKNTLPIILSDYQRFTGAEILQIEKDTGIDSFCVNSVLINGKGSVICPTQDHINAITSPQQRNILGNLTMTDMGCLPPILLRRLNPLHLDKAPPGFYKDCMPSEGPMEMFHVNSASQYVSYDLISMAGSLAMRFSIDEHPMYVYAVDGRYVEPTLVDALTIPIGSRYSVLVKLKSKSDQHAADYTIRVANKYTGQIINGTAVLSYDDVLTQNQKSSSRPSRPYITETADNATADAVFLDDNTVVPFPVVAPAAHADQTFILNVNRTNTSYTWILGTDSYSESNELLSPPVLFNRSSIPAQYAISTMNNTWVDLIINITTSRQIQHPIHKHSNKYFVIGSGVTPFTYSSVDEAMQYIPQDFNLKNPPMRDTFFTPSSRTSPSWLALRYFVQNPGPFLLHCHIQMHHSGGLALALLDGVDAWPTDIPEYQMPVRVNGTN</sequence>
<dbReference type="VEuPathDB" id="FungiDB:BO71DRAFT_481806"/>
<dbReference type="InterPro" id="IPR033138">
    <property type="entry name" value="Cu_oxidase_CS"/>
</dbReference>
<keyword evidence="5" id="KW-0186">Copper</keyword>
<evidence type="ECO:0000256" key="6">
    <source>
        <dbReference type="ARBA" id="ARBA00023180"/>
    </source>
</evidence>
<dbReference type="GO" id="GO:0042440">
    <property type="term" value="P:pigment metabolic process"/>
    <property type="evidence" value="ECO:0007669"/>
    <property type="project" value="UniProtKB-ARBA"/>
</dbReference>
<dbReference type="InterPro" id="IPR045087">
    <property type="entry name" value="Cu-oxidase_fam"/>
</dbReference>
<evidence type="ECO:0000256" key="4">
    <source>
        <dbReference type="ARBA" id="ARBA00023002"/>
    </source>
</evidence>
<protein>
    <recommendedName>
        <fullName evidence="12">L-ascorbate oxidase</fullName>
    </recommendedName>
</protein>
<evidence type="ECO:0000259" key="9">
    <source>
        <dbReference type="Pfam" id="PF07732"/>
    </source>
</evidence>
<evidence type="ECO:0000313" key="11">
    <source>
        <dbReference type="Proteomes" id="UP000247810"/>
    </source>
</evidence>
<dbReference type="InterPro" id="IPR011707">
    <property type="entry name" value="Cu-oxidase-like_N"/>
</dbReference>
<dbReference type="STRING" id="1448320.A0A319DGY0"/>
<dbReference type="FunFam" id="2.60.40.420:FF:000061">
    <property type="entry name" value="Laccase TilA"/>
    <property type="match status" value="1"/>
</dbReference>
<evidence type="ECO:0000256" key="5">
    <source>
        <dbReference type="ARBA" id="ARBA00023008"/>
    </source>
</evidence>
<dbReference type="GO" id="GO:0005507">
    <property type="term" value="F:copper ion binding"/>
    <property type="evidence" value="ECO:0007669"/>
    <property type="project" value="InterPro"/>
</dbReference>
<feature type="domain" description="Plastocyanin-like" evidence="9">
    <location>
        <begin position="47"/>
        <end position="160"/>
    </location>
</feature>
<keyword evidence="4" id="KW-0560">Oxidoreductase</keyword>
<dbReference type="FunFam" id="2.60.40.420:FF:000036">
    <property type="entry name" value="L-ascorbate oxidase"/>
    <property type="match status" value="1"/>
</dbReference>
<gene>
    <name evidence="10" type="ORF">BO71DRAFT_481806</name>
</gene>
<evidence type="ECO:0000313" key="10">
    <source>
        <dbReference type="EMBL" id="PYH96695.1"/>
    </source>
</evidence>
<keyword evidence="6" id="KW-0325">Glycoprotein</keyword>
<evidence type="ECO:0000256" key="2">
    <source>
        <dbReference type="ARBA" id="ARBA00022723"/>
    </source>
</evidence>
<dbReference type="EMBL" id="KZ825834">
    <property type="protein sequence ID" value="PYH96695.1"/>
    <property type="molecule type" value="Genomic_DNA"/>
</dbReference>
<dbReference type="InterPro" id="IPR008972">
    <property type="entry name" value="Cupredoxin"/>
</dbReference>
<evidence type="ECO:0008006" key="12">
    <source>
        <dbReference type="Google" id="ProtNLM"/>
    </source>
</evidence>
<reference evidence="10 11" key="1">
    <citation type="submission" date="2018-02" db="EMBL/GenBank/DDBJ databases">
        <title>The genomes of Aspergillus section Nigri reveals drivers in fungal speciation.</title>
        <authorList>
            <consortium name="DOE Joint Genome Institute"/>
            <person name="Vesth T.C."/>
            <person name="Nybo J."/>
            <person name="Theobald S."/>
            <person name="Brandl J."/>
            <person name="Frisvad J.C."/>
            <person name="Nielsen K.F."/>
            <person name="Lyhne E.K."/>
            <person name="Kogle M.E."/>
            <person name="Kuo A."/>
            <person name="Riley R."/>
            <person name="Clum A."/>
            <person name="Nolan M."/>
            <person name="Lipzen A."/>
            <person name="Salamov A."/>
            <person name="Henrissat B."/>
            <person name="Wiebenga A."/>
            <person name="De vries R.P."/>
            <person name="Grigoriev I.V."/>
            <person name="Mortensen U.H."/>
            <person name="Andersen M.R."/>
            <person name="Baker S.E."/>
        </authorList>
    </citation>
    <scope>NUCLEOTIDE SEQUENCE [LARGE SCALE GENOMIC DNA]</scope>
    <source>
        <strain evidence="10 11">CBS 707.79</strain>
    </source>
</reference>
<accession>A0A319DGY0</accession>
<evidence type="ECO:0000256" key="3">
    <source>
        <dbReference type="ARBA" id="ARBA00022729"/>
    </source>
</evidence>
<dbReference type="SUPFAM" id="SSF49503">
    <property type="entry name" value="Cupredoxins"/>
    <property type="match status" value="3"/>
</dbReference>
<organism evidence="10 11">
    <name type="scientific">Aspergillus ellipticus CBS 707.79</name>
    <dbReference type="NCBI Taxonomy" id="1448320"/>
    <lineage>
        <taxon>Eukaryota</taxon>
        <taxon>Fungi</taxon>
        <taxon>Dikarya</taxon>
        <taxon>Ascomycota</taxon>
        <taxon>Pezizomycotina</taxon>
        <taxon>Eurotiomycetes</taxon>
        <taxon>Eurotiomycetidae</taxon>
        <taxon>Eurotiales</taxon>
        <taxon>Aspergillaceae</taxon>
        <taxon>Aspergillus</taxon>
        <taxon>Aspergillus subgen. Circumdati</taxon>
    </lineage>
</organism>
<dbReference type="Pfam" id="PF07731">
    <property type="entry name" value="Cu-oxidase_2"/>
    <property type="match status" value="1"/>
</dbReference>
<feature type="domain" description="Plastocyanin-like" evidence="8">
    <location>
        <begin position="483"/>
        <end position="599"/>
    </location>
</feature>
<dbReference type="PROSITE" id="PS00079">
    <property type="entry name" value="MULTICOPPER_OXIDASE1"/>
    <property type="match status" value="1"/>
</dbReference>
<keyword evidence="2" id="KW-0479">Metal-binding</keyword>
<dbReference type="PANTHER" id="PTHR11709:SF488">
    <property type="entry name" value="LACCASE-RELATED"/>
    <property type="match status" value="1"/>
</dbReference>
<dbReference type="PROSITE" id="PS00080">
    <property type="entry name" value="MULTICOPPER_OXIDASE2"/>
    <property type="match status" value="1"/>
</dbReference>
<dbReference type="OrthoDB" id="2121828at2759"/>